<evidence type="ECO:0000313" key="4">
    <source>
        <dbReference type="Proteomes" id="UP000298433"/>
    </source>
</evidence>
<name>A0A4R8XSY7_9MICO</name>
<evidence type="ECO:0000256" key="2">
    <source>
        <dbReference type="SAM" id="Phobius"/>
    </source>
</evidence>
<feature type="transmembrane region" description="Helical" evidence="2">
    <location>
        <begin position="326"/>
        <end position="356"/>
    </location>
</feature>
<evidence type="ECO:0008006" key="5">
    <source>
        <dbReference type="Google" id="ProtNLM"/>
    </source>
</evidence>
<dbReference type="RefSeq" id="WP_134370076.1">
    <property type="nucleotide sequence ID" value="NZ_SOGN01000041.1"/>
</dbReference>
<gene>
    <name evidence="3" type="ORF">E3T23_09215</name>
</gene>
<sequence>MTDPQNWHSPTDDGRNVPVGDEQKPPLAPAGFVPPALPNGALGAGTPPAWGPAQAWTPPPRPGLIPLRPLGFGTLLWAPFQVLRRNPKATFGSALLVQAGVALIAVVVVGLVSYFALARVESAPLEDRDALQAGATLGIVLSAIVPVALAVVASALLQGVIVIEVARATLGEKLRLGALWRAVLPRLWPLVLWTLMLSAGLIAAIALVAGIVVFFVSLGGSGVGVAVATGVLGTMALIALGIWVFTKTSLVPSVIVLERLGIRSAVGRSWSLTRGYFWRTFGVQLLVSAVVNVVSQIVTTPLSLLFGAAVSLVDPNAAFDGYLPSIILYVLTILIGLVLGAVAAVVQSATSALIYIDLRMRKEGLDLELARFVEAAPGSGEDPYLSKTAGTPEAAWA</sequence>
<proteinExistence type="predicted"/>
<feature type="transmembrane region" description="Helical" evidence="2">
    <location>
        <begin position="95"/>
        <end position="117"/>
    </location>
</feature>
<keyword evidence="2" id="KW-1133">Transmembrane helix</keyword>
<accession>A0A4R8XSY7</accession>
<keyword evidence="2" id="KW-0472">Membrane</keyword>
<dbReference type="AlphaFoldDB" id="A0A4R8XSY7"/>
<feature type="transmembrane region" description="Helical" evidence="2">
    <location>
        <begin position="222"/>
        <end position="245"/>
    </location>
</feature>
<feature type="transmembrane region" description="Helical" evidence="2">
    <location>
        <begin position="137"/>
        <end position="166"/>
    </location>
</feature>
<feature type="transmembrane region" description="Helical" evidence="2">
    <location>
        <begin position="281"/>
        <end position="306"/>
    </location>
</feature>
<dbReference type="EMBL" id="SOGN01000041">
    <property type="protein sequence ID" value="TFC80447.1"/>
    <property type="molecule type" value="Genomic_DNA"/>
</dbReference>
<keyword evidence="4" id="KW-1185">Reference proteome</keyword>
<dbReference type="OrthoDB" id="121140at2"/>
<keyword evidence="2" id="KW-0812">Transmembrane</keyword>
<organism evidence="3 4">
    <name type="scientific">Cryobacterium cheniae</name>
    <dbReference type="NCBI Taxonomy" id="1259262"/>
    <lineage>
        <taxon>Bacteria</taxon>
        <taxon>Bacillati</taxon>
        <taxon>Actinomycetota</taxon>
        <taxon>Actinomycetes</taxon>
        <taxon>Micrococcales</taxon>
        <taxon>Microbacteriaceae</taxon>
        <taxon>Cryobacterium</taxon>
    </lineage>
</organism>
<evidence type="ECO:0000313" key="3">
    <source>
        <dbReference type="EMBL" id="TFC80447.1"/>
    </source>
</evidence>
<dbReference type="Proteomes" id="UP000298433">
    <property type="component" value="Unassembled WGS sequence"/>
</dbReference>
<comment type="caution">
    <text evidence="3">The sequence shown here is derived from an EMBL/GenBank/DDBJ whole genome shotgun (WGS) entry which is preliminary data.</text>
</comment>
<evidence type="ECO:0000256" key="1">
    <source>
        <dbReference type="SAM" id="MobiDB-lite"/>
    </source>
</evidence>
<feature type="transmembrane region" description="Helical" evidence="2">
    <location>
        <begin position="187"/>
        <end position="216"/>
    </location>
</feature>
<feature type="region of interest" description="Disordered" evidence="1">
    <location>
        <begin position="1"/>
        <end position="32"/>
    </location>
</feature>
<protein>
    <recommendedName>
        <fullName evidence="5">Glycerophosphoryl diester phosphodiesterase membrane domain-containing protein</fullName>
    </recommendedName>
</protein>
<reference evidence="3 4" key="1">
    <citation type="submission" date="2019-03" db="EMBL/GenBank/DDBJ databases">
        <title>Genomics of glacier-inhabiting Cryobacterium strains.</title>
        <authorList>
            <person name="Liu Q."/>
            <person name="Xin Y.-H."/>
        </authorList>
    </citation>
    <scope>NUCLEOTIDE SEQUENCE [LARGE SCALE GENOMIC DNA]</scope>
    <source>
        <strain evidence="3 4">TMT2-48-2</strain>
    </source>
</reference>